<keyword evidence="8" id="KW-0547">Nucleotide-binding</keyword>
<dbReference type="RefSeq" id="XP_026686758.1">
    <property type="nucleotide sequence ID" value="XM_026830957.1"/>
</dbReference>
<evidence type="ECO:0000256" key="3">
    <source>
        <dbReference type="ARBA" id="ARBA00012393"/>
    </source>
</evidence>
<comment type="similarity">
    <text evidence="2">In the N-terminal section; belongs to the MoaB/Mog family.</text>
</comment>
<dbReference type="STRING" id="121845.A0A3Q0JI25"/>
<comment type="pathway">
    <text evidence="1">Cofactor biosynthesis; FAD biosynthesis; FAD from FMN: step 1/1.</text>
</comment>
<accession>A0A3Q0JI25</accession>
<comment type="catalytic activity">
    <reaction evidence="13">
        <text>FMN + ATP + H(+) = FAD + diphosphate</text>
        <dbReference type="Rhea" id="RHEA:17237"/>
        <dbReference type="ChEBI" id="CHEBI:15378"/>
        <dbReference type="ChEBI" id="CHEBI:30616"/>
        <dbReference type="ChEBI" id="CHEBI:33019"/>
        <dbReference type="ChEBI" id="CHEBI:57692"/>
        <dbReference type="ChEBI" id="CHEBI:58210"/>
        <dbReference type="EC" id="2.7.7.2"/>
    </reaction>
</comment>
<dbReference type="GeneID" id="103519467"/>
<proteinExistence type="inferred from homology"/>
<dbReference type="GO" id="GO:0006747">
    <property type="term" value="P:FAD biosynthetic process"/>
    <property type="evidence" value="ECO:0007669"/>
    <property type="project" value="TreeGrafter"/>
</dbReference>
<keyword evidence="15" id="KW-1185">Reference proteome</keyword>
<dbReference type="PANTHER" id="PTHR23293">
    <property type="entry name" value="FAD SYNTHETASE-RELATED FMN ADENYLYLTRANSFERASE"/>
    <property type="match status" value="1"/>
</dbReference>
<dbReference type="Gene3D" id="3.40.50.620">
    <property type="entry name" value="HUPs"/>
    <property type="match status" value="2"/>
</dbReference>
<name>A0A3Q0JI25_DIACI</name>
<dbReference type="Gene3D" id="3.40.980.10">
    <property type="entry name" value="MoaB/Mog-like domain"/>
    <property type="match status" value="1"/>
</dbReference>
<dbReference type="EC" id="2.7.7.2" evidence="3"/>
<evidence type="ECO:0000256" key="1">
    <source>
        <dbReference type="ARBA" id="ARBA00004726"/>
    </source>
</evidence>
<evidence type="ECO:0000259" key="14">
    <source>
        <dbReference type="SMART" id="SM00852"/>
    </source>
</evidence>
<dbReference type="InterPro" id="IPR001453">
    <property type="entry name" value="MoaB/Mog_dom"/>
</dbReference>
<keyword evidence="9" id="KW-0274">FAD</keyword>
<evidence type="ECO:0000256" key="6">
    <source>
        <dbReference type="ARBA" id="ARBA00022679"/>
    </source>
</evidence>
<reference evidence="16" key="1">
    <citation type="submission" date="2025-08" db="UniProtKB">
        <authorList>
            <consortium name="RefSeq"/>
        </authorList>
    </citation>
    <scope>IDENTIFICATION</scope>
</reference>
<evidence type="ECO:0000256" key="7">
    <source>
        <dbReference type="ARBA" id="ARBA00022695"/>
    </source>
</evidence>
<keyword evidence="6" id="KW-0808">Transferase</keyword>
<dbReference type="KEGG" id="dci:103519467"/>
<dbReference type="PANTHER" id="PTHR23293:SF9">
    <property type="entry name" value="FAD SYNTHASE"/>
    <property type="match status" value="1"/>
</dbReference>
<gene>
    <name evidence="16" type="primary">LOC103519467</name>
</gene>
<protein>
    <recommendedName>
        <fullName evidence="3">FAD synthase</fullName>
        <ecNumber evidence="3">2.7.7.2</ecNumber>
    </recommendedName>
    <alternativeName>
        <fullName evidence="11">FAD pyrophosphorylase</fullName>
    </alternativeName>
    <alternativeName>
        <fullName evidence="12">FMN adenylyltransferase</fullName>
    </alternativeName>
</protein>
<dbReference type="SMART" id="SM00852">
    <property type="entry name" value="MoCF_biosynth"/>
    <property type="match status" value="1"/>
</dbReference>
<keyword evidence="4" id="KW-0285">Flavoprotein</keyword>
<keyword evidence="10" id="KW-0067">ATP-binding</keyword>
<evidence type="ECO:0000256" key="2">
    <source>
        <dbReference type="ARBA" id="ARBA00007589"/>
    </source>
</evidence>
<dbReference type="SUPFAM" id="SSF53218">
    <property type="entry name" value="Molybdenum cofactor biosynthesis proteins"/>
    <property type="match status" value="1"/>
</dbReference>
<organism evidence="15 16">
    <name type="scientific">Diaphorina citri</name>
    <name type="common">Asian citrus psyllid</name>
    <dbReference type="NCBI Taxonomy" id="121845"/>
    <lineage>
        <taxon>Eukaryota</taxon>
        <taxon>Metazoa</taxon>
        <taxon>Ecdysozoa</taxon>
        <taxon>Arthropoda</taxon>
        <taxon>Hexapoda</taxon>
        <taxon>Insecta</taxon>
        <taxon>Pterygota</taxon>
        <taxon>Neoptera</taxon>
        <taxon>Paraneoptera</taxon>
        <taxon>Hemiptera</taxon>
        <taxon>Sternorrhyncha</taxon>
        <taxon>Psylloidea</taxon>
        <taxon>Psyllidae</taxon>
        <taxon>Diaphorininae</taxon>
        <taxon>Diaphorina</taxon>
    </lineage>
</organism>
<dbReference type="CDD" id="cd00885">
    <property type="entry name" value="cinA"/>
    <property type="match status" value="1"/>
</dbReference>
<evidence type="ECO:0000256" key="4">
    <source>
        <dbReference type="ARBA" id="ARBA00022630"/>
    </source>
</evidence>
<evidence type="ECO:0000313" key="15">
    <source>
        <dbReference type="Proteomes" id="UP000079169"/>
    </source>
</evidence>
<evidence type="ECO:0000256" key="11">
    <source>
        <dbReference type="ARBA" id="ARBA00031145"/>
    </source>
</evidence>
<evidence type="ECO:0000313" key="16">
    <source>
        <dbReference type="RefSeq" id="XP_026686758.1"/>
    </source>
</evidence>
<evidence type="ECO:0000256" key="5">
    <source>
        <dbReference type="ARBA" id="ARBA00022643"/>
    </source>
</evidence>
<keyword evidence="5" id="KW-0288">FMN</keyword>
<dbReference type="Pfam" id="PF01507">
    <property type="entry name" value="PAPS_reduct"/>
    <property type="match status" value="2"/>
</dbReference>
<dbReference type="SUPFAM" id="SSF52402">
    <property type="entry name" value="Adenine nucleotide alpha hydrolases-like"/>
    <property type="match status" value="1"/>
</dbReference>
<dbReference type="InterPro" id="IPR036425">
    <property type="entry name" value="MoaB/Mog-like_dom_sf"/>
</dbReference>
<dbReference type="InterPro" id="IPR002500">
    <property type="entry name" value="PAPS_reduct_dom"/>
</dbReference>
<evidence type="ECO:0000256" key="10">
    <source>
        <dbReference type="ARBA" id="ARBA00022840"/>
    </source>
</evidence>
<evidence type="ECO:0000256" key="13">
    <source>
        <dbReference type="ARBA" id="ARBA00049494"/>
    </source>
</evidence>
<dbReference type="GO" id="GO:0003919">
    <property type="term" value="F:FMN adenylyltransferase activity"/>
    <property type="evidence" value="ECO:0007669"/>
    <property type="project" value="UniProtKB-EC"/>
</dbReference>
<dbReference type="Pfam" id="PF00994">
    <property type="entry name" value="MoCF_biosynth"/>
    <property type="match status" value="1"/>
</dbReference>
<dbReference type="Proteomes" id="UP000079169">
    <property type="component" value="Unplaced"/>
</dbReference>
<dbReference type="GO" id="GO:0005524">
    <property type="term" value="F:ATP binding"/>
    <property type="evidence" value="ECO:0007669"/>
    <property type="project" value="UniProtKB-KW"/>
</dbReference>
<sequence>MHCRHLLQRSFSLQNRPSLAQNIAKRSISLQNRQLLSQLIGKLSIPIRSFHLLSRTPKKPLVIRLIAVVMATEHKQIKTCGIIVIGDEILKAQVQDTNSHFLCRLLRDYGIRVAKISVIPDHVRTIANEIRTFSEQNDYVVTTGGIGPTHDDVTYESLSLAFDQPLSLHPELVKFWTQFYPAQNPPTPGPTEAAYKFSNCPRGARVIFTEPEGSFSKFFPVLNVANVYVFPGTPSIVEKCFPQLLGKESNGGKSHSERKVRTCLETPPQLYTENFCSLICQVIESCLDKYSLDACFLSFNGGKDCTLLLHLVHAVLKHKGLQGKQLLAVYFKLEDSFPEVEQFVKETVVRSNCWRCISTIMNVKNLAFARESLRELTSFYLFPLQKTDNGWPEIMRVNPMLDWSYKNVWRTIREFNIPYCTLYDQGYSSLGSVHNTTRNPALVQVRTDGTEIYLPPDSLHDDLCERKGRH</sequence>
<dbReference type="InterPro" id="IPR014729">
    <property type="entry name" value="Rossmann-like_a/b/a_fold"/>
</dbReference>
<evidence type="ECO:0000256" key="8">
    <source>
        <dbReference type="ARBA" id="ARBA00022741"/>
    </source>
</evidence>
<dbReference type="AlphaFoldDB" id="A0A3Q0JI25"/>
<dbReference type="PaxDb" id="121845-A0A3Q0JI25"/>
<evidence type="ECO:0000256" key="9">
    <source>
        <dbReference type="ARBA" id="ARBA00022827"/>
    </source>
</evidence>
<evidence type="ECO:0000256" key="12">
    <source>
        <dbReference type="ARBA" id="ARBA00031871"/>
    </source>
</evidence>
<feature type="domain" description="MoaB/Mog" evidence="14">
    <location>
        <begin position="81"/>
        <end position="252"/>
    </location>
</feature>
<keyword evidence="7" id="KW-0548">Nucleotidyltransferase</keyword>